<accession>A0A7X5URY4</accession>
<feature type="region of interest" description="Disordered" evidence="2">
    <location>
        <begin position="37"/>
        <end position="56"/>
    </location>
</feature>
<gene>
    <name evidence="4" type="ORF">FHU38_003445</name>
</gene>
<dbReference type="AlphaFoldDB" id="A0A7X5URY4"/>
<evidence type="ECO:0000256" key="3">
    <source>
        <dbReference type="SAM" id="SignalP"/>
    </source>
</evidence>
<protein>
    <recommendedName>
        <fullName evidence="6">Sortase family protein</fullName>
    </recommendedName>
</protein>
<keyword evidence="5" id="KW-1185">Reference proteome</keyword>
<name>A0A7X5URY4_9PSEU</name>
<keyword evidence="3" id="KW-0732">Signal</keyword>
<keyword evidence="1" id="KW-0378">Hydrolase</keyword>
<reference evidence="4 5" key="1">
    <citation type="submission" date="2020-03" db="EMBL/GenBank/DDBJ databases">
        <title>Sequencing the genomes of 1000 actinobacteria strains.</title>
        <authorList>
            <person name="Klenk H.-P."/>
        </authorList>
    </citation>
    <scope>NUCLEOTIDE SEQUENCE [LARGE SCALE GENOMIC DNA]</scope>
    <source>
        <strain evidence="4 5">DSM 45685</strain>
    </source>
</reference>
<dbReference type="InterPro" id="IPR023365">
    <property type="entry name" value="Sortase_dom-sf"/>
</dbReference>
<dbReference type="EMBL" id="JAAOYM010000001">
    <property type="protein sequence ID" value="NIJ13101.1"/>
    <property type="molecule type" value="Genomic_DNA"/>
</dbReference>
<comment type="caution">
    <text evidence="4">The sequence shown here is derived from an EMBL/GenBank/DDBJ whole genome shotgun (WGS) entry which is preliminary data.</text>
</comment>
<proteinExistence type="predicted"/>
<evidence type="ECO:0000313" key="4">
    <source>
        <dbReference type="EMBL" id="NIJ13101.1"/>
    </source>
</evidence>
<dbReference type="CDD" id="cd05829">
    <property type="entry name" value="Sortase_F"/>
    <property type="match status" value="1"/>
</dbReference>
<evidence type="ECO:0000256" key="2">
    <source>
        <dbReference type="SAM" id="MobiDB-lite"/>
    </source>
</evidence>
<feature type="signal peptide" evidence="3">
    <location>
        <begin position="1"/>
        <end position="22"/>
    </location>
</feature>
<feature type="compositionally biased region" description="Low complexity" evidence="2">
    <location>
        <begin position="37"/>
        <end position="53"/>
    </location>
</feature>
<dbReference type="RefSeq" id="WP_167172641.1">
    <property type="nucleotide sequence ID" value="NZ_JAAOYM010000001.1"/>
</dbReference>
<feature type="compositionally biased region" description="Polar residues" evidence="2">
    <location>
        <begin position="61"/>
        <end position="70"/>
    </location>
</feature>
<dbReference type="SUPFAM" id="SSF63817">
    <property type="entry name" value="Sortase"/>
    <property type="match status" value="1"/>
</dbReference>
<dbReference type="Pfam" id="PF04203">
    <property type="entry name" value="Sortase"/>
    <property type="match status" value="1"/>
</dbReference>
<organism evidence="4 5">
    <name type="scientific">Saccharomonospora amisosensis</name>
    <dbReference type="NCBI Taxonomy" id="1128677"/>
    <lineage>
        <taxon>Bacteria</taxon>
        <taxon>Bacillati</taxon>
        <taxon>Actinomycetota</taxon>
        <taxon>Actinomycetes</taxon>
        <taxon>Pseudonocardiales</taxon>
        <taxon>Pseudonocardiaceae</taxon>
        <taxon>Saccharomonospora</taxon>
    </lineage>
</organism>
<dbReference type="Gene3D" id="2.40.260.10">
    <property type="entry name" value="Sortase"/>
    <property type="match status" value="1"/>
</dbReference>
<dbReference type="InterPro" id="IPR005754">
    <property type="entry name" value="Sortase"/>
</dbReference>
<feature type="chain" id="PRO_5039658715" description="Sortase family protein" evidence="3">
    <location>
        <begin position="23"/>
        <end position="218"/>
    </location>
</feature>
<sequence>MRARRLAVAVAALAVAAFVAGAALLLAAPTVVPGAAPTPRQAAAAPGTTAPPAVELTPTTSATRVATSEGQPPGTVRLPRGGTAELVRRELTADGTLPIPDDLDEATWWGAGLGAERGVALLSGHVNWGGRTGPFAELWRDRPGQRVTVRDATGGRWVYRIVDTLTLHKDELPRHAPRLFSQQGPHRLVLVTCGGEYTSSGQGYVDNRIVTAELLTRP</sequence>
<dbReference type="Proteomes" id="UP000545493">
    <property type="component" value="Unassembled WGS sequence"/>
</dbReference>
<dbReference type="GO" id="GO:0016787">
    <property type="term" value="F:hydrolase activity"/>
    <property type="evidence" value="ECO:0007669"/>
    <property type="project" value="UniProtKB-KW"/>
</dbReference>
<evidence type="ECO:0000256" key="1">
    <source>
        <dbReference type="ARBA" id="ARBA00022801"/>
    </source>
</evidence>
<dbReference type="InterPro" id="IPR042001">
    <property type="entry name" value="Sortase_F"/>
</dbReference>
<feature type="region of interest" description="Disordered" evidence="2">
    <location>
        <begin position="61"/>
        <end position="80"/>
    </location>
</feature>
<evidence type="ECO:0008006" key="6">
    <source>
        <dbReference type="Google" id="ProtNLM"/>
    </source>
</evidence>
<evidence type="ECO:0000313" key="5">
    <source>
        <dbReference type="Proteomes" id="UP000545493"/>
    </source>
</evidence>